<proteinExistence type="predicted"/>
<evidence type="ECO:0000313" key="3">
    <source>
        <dbReference type="EMBL" id="PMP81459.1"/>
    </source>
</evidence>
<dbReference type="Proteomes" id="UP000243376">
    <property type="component" value="Unassembled WGS sequence"/>
</dbReference>
<keyword evidence="2" id="KW-0812">Transmembrane</keyword>
<evidence type="ECO:0000256" key="2">
    <source>
        <dbReference type="SAM" id="Phobius"/>
    </source>
</evidence>
<sequence>MTALFVALGIAIITLLFILLWYVPHLLQQQARRSAREAAQLRDILLDMLNEQEAVMQRQAQLSAAMTNLQQQLSQLTAMSPSSATGTVDTAVVRQLEDRITALQQQIQCWIEVRGRQQHQHDVSESEAWANLLSLLAAIQERIAQLSTERTLVAAGLQARTLLEELEQEMAHLRSISEDIATLQWRLRRSLQERETSVAQLRARAVGSSSTVRPV</sequence>
<dbReference type="EMBL" id="PNIQ01000540">
    <property type="protein sequence ID" value="PMP81459.1"/>
    <property type="molecule type" value="Genomic_DNA"/>
</dbReference>
<name>A0A2J6X4R9_9CHLR</name>
<dbReference type="AlphaFoldDB" id="A0A2J6X4R9"/>
<protein>
    <recommendedName>
        <fullName evidence="5">DNA recombination protein RmuC</fullName>
    </recommendedName>
</protein>
<evidence type="ECO:0000256" key="1">
    <source>
        <dbReference type="SAM" id="Coils"/>
    </source>
</evidence>
<comment type="caution">
    <text evidence="3">The sequence shown here is derived from an EMBL/GenBank/DDBJ whole genome shotgun (WGS) entry which is preliminary data.</text>
</comment>
<evidence type="ECO:0008006" key="5">
    <source>
        <dbReference type="Google" id="ProtNLM"/>
    </source>
</evidence>
<reference evidence="3 4" key="1">
    <citation type="submission" date="2018-01" db="EMBL/GenBank/DDBJ databases">
        <title>Metagenomic assembled genomes from two thermal pools in the Uzon Caldera, Kamchatka, Russia.</title>
        <authorList>
            <person name="Wilkins L."/>
            <person name="Ettinger C."/>
        </authorList>
    </citation>
    <scope>NUCLEOTIDE SEQUENCE [LARGE SCALE GENOMIC DNA]</scope>
    <source>
        <strain evidence="3">ZAV-02</strain>
    </source>
</reference>
<feature type="transmembrane region" description="Helical" evidence="2">
    <location>
        <begin position="6"/>
        <end position="23"/>
    </location>
</feature>
<accession>A0A2J6X4R9</accession>
<feature type="coiled-coil region" evidence="1">
    <location>
        <begin position="59"/>
        <end position="113"/>
    </location>
</feature>
<keyword evidence="2" id="KW-1133">Transmembrane helix</keyword>
<evidence type="ECO:0000313" key="4">
    <source>
        <dbReference type="Proteomes" id="UP000243376"/>
    </source>
</evidence>
<keyword evidence="2" id="KW-0472">Membrane</keyword>
<organism evidence="3 4">
    <name type="scientific">Chloroflexus aggregans</name>
    <dbReference type="NCBI Taxonomy" id="152260"/>
    <lineage>
        <taxon>Bacteria</taxon>
        <taxon>Bacillati</taxon>
        <taxon>Chloroflexota</taxon>
        <taxon>Chloroflexia</taxon>
        <taxon>Chloroflexales</taxon>
        <taxon>Chloroflexineae</taxon>
        <taxon>Chloroflexaceae</taxon>
        <taxon>Chloroflexus</taxon>
    </lineage>
</organism>
<keyword evidence="1" id="KW-0175">Coiled coil</keyword>
<gene>
    <name evidence="3" type="ORF">C0184_08185</name>
</gene>